<feature type="transmembrane region" description="Helical" evidence="1">
    <location>
        <begin position="236"/>
        <end position="255"/>
    </location>
</feature>
<keyword evidence="1" id="KW-0812">Transmembrane</keyword>
<feature type="transmembrane region" description="Helical" evidence="1">
    <location>
        <begin position="389"/>
        <end position="407"/>
    </location>
</feature>
<name>A0AA95H724_9GAMM</name>
<reference evidence="2" key="1">
    <citation type="journal article" date="2023" name="Int. J. Mol. Sci.">
        <title>Metagenomics Revealed a New Genus 'Candidatus Thiocaldithrix dubininis' gen. nov., sp. nov. and a New Species 'Candidatus Thiothrix putei' sp. nov. in the Family Thiotrichaceae, Some Members of Which Have Traits of Both Na+- and H+-Motive Energetics.</title>
        <authorList>
            <person name="Ravin N.V."/>
            <person name="Muntyan M.S."/>
            <person name="Smolyakov D.D."/>
            <person name="Rudenko T.S."/>
            <person name="Beletsky A.V."/>
            <person name="Mardanov A.V."/>
            <person name="Grabovich M.Y."/>
        </authorList>
    </citation>
    <scope>NUCLEOTIDE SEQUENCE</scope>
    <source>
        <strain evidence="2">GKL-01</strain>
    </source>
</reference>
<sequence length="425" mass="48978">MTQAPTVKSIRCTTCAAPLKLYGGGHKILTLTCEYCGSVMDVRREFELLHQFKNHAKKPACPIELGMQGQFYGVTFTAIGLIGYHADTAWVDILLYSPTHGYAWLTYEDNHFTFMRRYREPVPKTMWTATQRDSISINKESFKYVGQYQARINYVAGELTWLAKEGDLNQQADAVNAPYIVSADKNEQEIELYKGEYFTPQAVYDAFDINDKPLKILNIHPAQPYNDQWSKPFSKVSLIFTLVALVIIILLSIFFSGKTISRQFVTGEDLKKGWQSIPFNIQHPQHRLKIEFSTNSLKNAWVSLDIELWHNNQLQRTLNKELSYYSGYDDEYWTEDNSNVAAVIKVAEAGDYTLKFEPPEGGHGEDDTLSNNVNANLVITVKENYYSDFYFMILLVFCMLGALWYPIAKWHFESKRWQEQAEDDE</sequence>
<dbReference type="KEGG" id="tdu:QJT80_12720"/>
<dbReference type="AlphaFoldDB" id="A0AA95H724"/>
<reference evidence="2" key="2">
    <citation type="submission" date="2023-04" db="EMBL/GenBank/DDBJ databases">
        <authorList>
            <person name="Beletskiy A.V."/>
            <person name="Mardanov A.V."/>
            <person name="Ravin N.V."/>
        </authorList>
    </citation>
    <scope>NUCLEOTIDE SEQUENCE</scope>
    <source>
        <strain evidence="2">GKL-01</strain>
    </source>
</reference>
<organism evidence="2">
    <name type="scientific">Candidatus Thiocaldithrix dubininis</name>
    <dbReference type="NCBI Taxonomy" id="3080823"/>
    <lineage>
        <taxon>Bacteria</taxon>
        <taxon>Pseudomonadati</taxon>
        <taxon>Pseudomonadota</taxon>
        <taxon>Gammaproteobacteria</taxon>
        <taxon>Thiotrichales</taxon>
        <taxon>Thiotrichaceae</taxon>
        <taxon>Candidatus Thiocaldithrix</taxon>
    </lineage>
</organism>
<dbReference type="EMBL" id="CP124755">
    <property type="protein sequence ID" value="WGZ90338.1"/>
    <property type="molecule type" value="Genomic_DNA"/>
</dbReference>
<proteinExistence type="predicted"/>
<protein>
    <submittedName>
        <fullName evidence="2">DUF4178 domain-containing protein</fullName>
    </submittedName>
</protein>
<keyword evidence="1" id="KW-1133">Transmembrane helix</keyword>
<evidence type="ECO:0000256" key="1">
    <source>
        <dbReference type="SAM" id="Phobius"/>
    </source>
</evidence>
<evidence type="ECO:0000313" key="2">
    <source>
        <dbReference type="EMBL" id="WGZ90338.1"/>
    </source>
</evidence>
<accession>A0AA95H724</accession>
<dbReference type="Proteomes" id="UP001300672">
    <property type="component" value="Chromosome"/>
</dbReference>
<gene>
    <name evidence="2" type="ORF">QJT80_12720</name>
</gene>
<keyword evidence="1" id="KW-0472">Membrane</keyword>